<sequence length="188" mass="21042">MRHTRSTCPARTGRHTPEFRIRSPSSLFLQFSCSAKPRMAGENSVERELLSARAERRSDMTPEAIAQQVQMQLHEIVEASGTRSGLKQAFASVARKTGLTDGQIKRLFYGEWSVIPAHIFLNVERLYRNHLEQMKARAEHQAALYRARTEEWDRKWGDYSSNGAHAIPAGVPGVHSTGPSISESLPTG</sequence>
<dbReference type="EMBL" id="LN609302">
    <property type="protein sequence ID" value="CEF54593.1"/>
    <property type="molecule type" value="Genomic_DNA"/>
</dbReference>
<reference evidence="2" key="1">
    <citation type="submission" date="2014-09" db="EMBL/GenBank/DDBJ databases">
        <authorList>
            <person name="Illeghems K.G."/>
        </authorList>
    </citation>
    <scope>NUCLEOTIDE SEQUENCE [LARGE SCALE GENOMIC DNA]</scope>
    <source>
        <strain evidence="2">LMG 23848T</strain>
    </source>
</reference>
<dbReference type="AlphaFoldDB" id="A0A0U5F2B8"/>
<accession>A0A0U5F2B8</accession>
<protein>
    <submittedName>
        <fullName evidence="1">Uncharacterized protein</fullName>
    </submittedName>
</protein>
<name>A0A0U5F2B8_9PROT</name>
<proteinExistence type="predicted"/>
<dbReference type="STRING" id="431306.AGA_866"/>
<dbReference type="Proteomes" id="UP000068250">
    <property type="component" value="Chromosome I"/>
</dbReference>
<evidence type="ECO:0000313" key="2">
    <source>
        <dbReference type="Proteomes" id="UP000068250"/>
    </source>
</evidence>
<gene>
    <name evidence="1" type="ORF">AGA_866</name>
</gene>
<evidence type="ECO:0000313" key="1">
    <source>
        <dbReference type="EMBL" id="CEF54593.1"/>
    </source>
</evidence>
<organism evidence="1 2">
    <name type="scientific">Acetobacter ghanensis</name>
    <dbReference type="NCBI Taxonomy" id="431306"/>
    <lineage>
        <taxon>Bacteria</taxon>
        <taxon>Pseudomonadati</taxon>
        <taxon>Pseudomonadota</taxon>
        <taxon>Alphaproteobacteria</taxon>
        <taxon>Acetobacterales</taxon>
        <taxon>Acetobacteraceae</taxon>
        <taxon>Acetobacter</taxon>
    </lineage>
</organism>